<proteinExistence type="predicted"/>
<dbReference type="EMBL" id="SEYY01007715">
    <property type="protein sequence ID" value="KAB7502376.1"/>
    <property type="molecule type" value="Genomic_DNA"/>
</dbReference>
<feature type="non-terminal residue" evidence="2">
    <location>
        <position position="1"/>
    </location>
</feature>
<dbReference type="Proteomes" id="UP000326759">
    <property type="component" value="Unassembled WGS sequence"/>
</dbReference>
<accession>A0A5N5T6Z9</accession>
<evidence type="ECO:0000313" key="3">
    <source>
        <dbReference type="Proteomes" id="UP000326759"/>
    </source>
</evidence>
<dbReference type="Gene3D" id="2.60.40.150">
    <property type="entry name" value="C2 domain"/>
    <property type="match status" value="1"/>
</dbReference>
<gene>
    <name evidence="2" type="ORF">Anas_07606</name>
</gene>
<keyword evidence="3" id="KW-1185">Reference proteome</keyword>
<dbReference type="OrthoDB" id="5987976at2759"/>
<reference evidence="2 3" key="1">
    <citation type="journal article" date="2019" name="PLoS Biol.">
        <title>Sex chromosomes control vertical transmission of feminizing Wolbachia symbionts in an isopod.</title>
        <authorList>
            <person name="Becking T."/>
            <person name="Chebbi M.A."/>
            <person name="Giraud I."/>
            <person name="Moumen B."/>
            <person name="Laverre T."/>
            <person name="Caubet Y."/>
            <person name="Peccoud J."/>
            <person name="Gilbert C."/>
            <person name="Cordaux R."/>
        </authorList>
    </citation>
    <scope>NUCLEOTIDE SEQUENCE [LARGE SCALE GENOMIC DNA]</scope>
    <source>
        <strain evidence="2">ANa2</strain>
        <tissue evidence="2">Whole body excluding digestive tract and cuticle</tissue>
    </source>
</reference>
<dbReference type="AlphaFoldDB" id="A0A5N5T6Z9"/>
<sequence>GTWSVVVRYFSGEKGTCLASSSTIRLVRLDEESSTPDSSEDESHGIERASPNTSSLHQFSISGLGAQALRRGMFFQPDPYVKLRILPGDINKFEPHHGQRKQTSQVEGSVNPSWKKQV</sequence>
<comment type="caution">
    <text evidence="2">The sequence shown here is derived from an EMBL/GenBank/DDBJ whole genome shotgun (WGS) entry which is preliminary data.</text>
</comment>
<evidence type="ECO:0000256" key="1">
    <source>
        <dbReference type="SAM" id="MobiDB-lite"/>
    </source>
</evidence>
<dbReference type="InterPro" id="IPR035892">
    <property type="entry name" value="C2_domain_sf"/>
</dbReference>
<dbReference type="SUPFAM" id="SSF49562">
    <property type="entry name" value="C2 domain (Calcium/lipid-binding domain, CaLB)"/>
    <property type="match status" value="1"/>
</dbReference>
<feature type="region of interest" description="Disordered" evidence="1">
    <location>
        <begin position="29"/>
        <end position="58"/>
    </location>
</feature>
<protein>
    <submittedName>
        <fullName evidence="2">Uncharacterized protein</fullName>
    </submittedName>
</protein>
<feature type="region of interest" description="Disordered" evidence="1">
    <location>
        <begin position="91"/>
        <end position="118"/>
    </location>
</feature>
<feature type="compositionally biased region" description="Polar residues" evidence="1">
    <location>
        <begin position="101"/>
        <end position="118"/>
    </location>
</feature>
<name>A0A5N5T6Z9_9CRUS</name>
<evidence type="ECO:0000313" key="2">
    <source>
        <dbReference type="EMBL" id="KAB7502376.1"/>
    </source>
</evidence>
<organism evidence="2 3">
    <name type="scientific">Armadillidium nasatum</name>
    <dbReference type="NCBI Taxonomy" id="96803"/>
    <lineage>
        <taxon>Eukaryota</taxon>
        <taxon>Metazoa</taxon>
        <taxon>Ecdysozoa</taxon>
        <taxon>Arthropoda</taxon>
        <taxon>Crustacea</taxon>
        <taxon>Multicrustacea</taxon>
        <taxon>Malacostraca</taxon>
        <taxon>Eumalacostraca</taxon>
        <taxon>Peracarida</taxon>
        <taxon>Isopoda</taxon>
        <taxon>Oniscidea</taxon>
        <taxon>Crinocheta</taxon>
        <taxon>Armadillidiidae</taxon>
        <taxon>Armadillidium</taxon>
    </lineage>
</organism>